<gene>
    <name evidence="1" type="ORF">IPOD504_LOCUS2619</name>
</gene>
<reference evidence="1" key="1">
    <citation type="submission" date="2022-03" db="EMBL/GenBank/DDBJ databases">
        <authorList>
            <person name="Martin H S."/>
        </authorList>
    </citation>
    <scope>NUCLEOTIDE SEQUENCE</scope>
</reference>
<sequence length="93" mass="10132">MQRAFGVGQQVNSAVKPLPGTPQNKILVEEGILMLGYQSPTTSSMVVGLCEGLVKANNELSNQNKEIVLQGGMWVRLMFSSGLKECEITMMMI</sequence>
<feature type="non-terminal residue" evidence="1">
    <location>
        <position position="93"/>
    </location>
</feature>
<dbReference type="EMBL" id="OW152824">
    <property type="protein sequence ID" value="CAH2040506.1"/>
    <property type="molecule type" value="Genomic_DNA"/>
</dbReference>
<evidence type="ECO:0000313" key="1">
    <source>
        <dbReference type="EMBL" id="CAH2040506.1"/>
    </source>
</evidence>
<dbReference type="Proteomes" id="UP000837857">
    <property type="component" value="Chromosome 12"/>
</dbReference>
<proteinExistence type="predicted"/>
<name>A0ABN8HWN3_9NEOP</name>
<protein>
    <submittedName>
        <fullName evidence="1">Uncharacterized protein</fullName>
    </submittedName>
</protein>
<organism evidence="1 2">
    <name type="scientific">Iphiclides podalirius</name>
    <name type="common">scarce swallowtail</name>
    <dbReference type="NCBI Taxonomy" id="110791"/>
    <lineage>
        <taxon>Eukaryota</taxon>
        <taxon>Metazoa</taxon>
        <taxon>Ecdysozoa</taxon>
        <taxon>Arthropoda</taxon>
        <taxon>Hexapoda</taxon>
        <taxon>Insecta</taxon>
        <taxon>Pterygota</taxon>
        <taxon>Neoptera</taxon>
        <taxon>Endopterygota</taxon>
        <taxon>Lepidoptera</taxon>
        <taxon>Glossata</taxon>
        <taxon>Ditrysia</taxon>
        <taxon>Papilionoidea</taxon>
        <taxon>Papilionidae</taxon>
        <taxon>Papilioninae</taxon>
        <taxon>Iphiclides</taxon>
    </lineage>
</organism>
<evidence type="ECO:0000313" key="2">
    <source>
        <dbReference type="Proteomes" id="UP000837857"/>
    </source>
</evidence>
<accession>A0ABN8HWN3</accession>
<keyword evidence="2" id="KW-1185">Reference proteome</keyword>